<sequence length="118" mass="13327">MVVVPDGRVDYDKLLELLADVEGNHLDFKATVDMDEKADQLKLIKDMITMSNRPPGGYILIGVSDRGTPCMPEGSITDRRRYDGARLGDLVRPYIEGQIHIRSQIHDHENKRDCCDMG</sequence>
<evidence type="ECO:0000313" key="2">
    <source>
        <dbReference type="EMBL" id="SBS78318.1"/>
    </source>
</evidence>
<gene>
    <name evidence="2" type="ORF">MHPYR_550007</name>
</gene>
<reference evidence="2" key="1">
    <citation type="submission" date="2016-03" db="EMBL/GenBank/DDBJ databases">
        <authorList>
            <person name="Ploux O."/>
        </authorList>
    </citation>
    <scope>NUCLEOTIDE SEQUENCE</scope>
    <source>
        <strain evidence="2">UC10</strain>
    </source>
</reference>
<dbReference type="EMBL" id="FLQS01000051">
    <property type="protein sequence ID" value="SBS78318.1"/>
    <property type="molecule type" value="Genomic_DNA"/>
</dbReference>
<evidence type="ECO:0000259" key="1">
    <source>
        <dbReference type="Pfam" id="PF04326"/>
    </source>
</evidence>
<protein>
    <submittedName>
        <fullName evidence="2">Putative transcriptional regulator with HTH domain</fullName>
    </submittedName>
</protein>
<name>A0A1Y5PQZ2_9MYCO</name>
<dbReference type="Pfam" id="PF04326">
    <property type="entry name" value="SLFN_AlbA_2"/>
    <property type="match status" value="1"/>
</dbReference>
<dbReference type="InterPro" id="IPR038461">
    <property type="entry name" value="Schlafen_AlbA_2_dom_sf"/>
</dbReference>
<proteinExistence type="predicted"/>
<dbReference type="InterPro" id="IPR007421">
    <property type="entry name" value="Schlafen_AlbA_2_dom"/>
</dbReference>
<feature type="domain" description="Schlafen AlbA-2" evidence="1">
    <location>
        <begin position="22"/>
        <end position="99"/>
    </location>
</feature>
<dbReference type="Gene3D" id="3.30.950.30">
    <property type="entry name" value="Schlafen, AAA domain"/>
    <property type="match status" value="1"/>
</dbReference>
<accession>A0A1Y5PQZ2</accession>
<dbReference type="AlphaFoldDB" id="A0A1Y5PQZ2"/>
<organism evidence="2">
    <name type="scientific">uncultured Mycobacterium sp</name>
    <dbReference type="NCBI Taxonomy" id="171292"/>
    <lineage>
        <taxon>Bacteria</taxon>
        <taxon>Bacillati</taxon>
        <taxon>Actinomycetota</taxon>
        <taxon>Actinomycetes</taxon>
        <taxon>Mycobacteriales</taxon>
        <taxon>Mycobacteriaceae</taxon>
        <taxon>Mycobacterium</taxon>
        <taxon>environmental samples</taxon>
    </lineage>
</organism>